<proteinExistence type="predicted"/>
<reference evidence="1" key="1">
    <citation type="journal article" date="2020" name="Nature">
        <title>Giant virus diversity and host interactions through global metagenomics.</title>
        <authorList>
            <person name="Schulz F."/>
            <person name="Roux S."/>
            <person name="Paez-Espino D."/>
            <person name="Jungbluth S."/>
            <person name="Walsh D.A."/>
            <person name="Denef V.J."/>
            <person name="McMahon K.D."/>
            <person name="Konstantinidis K.T."/>
            <person name="Eloe-Fadrosh E.A."/>
            <person name="Kyrpides N.C."/>
            <person name="Woyke T."/>
        </authorList>
    </citation>
    <scope>NUCLEOTIDE SEQUENCE</scope>
    <source>
        <strain evidence="1">GVMAG-M-3300027708-39</strain>
    </source>
</reference>
<evidence type="ECO:0000313" key="1">
    <source>
        <dbReference type="EMBL" id="QHU04381.1"/>
    </source>
</evidence>
<dbReference type="AlphaFoldDB" id="A0A6C0JHD5"/>
<name>A0A6C0JHD5_9ZZZZ</name>
<organism evidence="1">
    <name type="scientific">viral metagenome</name>
    <dbReference type="NCBI Taxonomy" id="1070528"/>
    <lineage>
        <taxon>unclassified sequences</taxon>
        <taxon>metagenomes</taxon>
        <taxon>organismal metagenomes</taxon>
    </lineage>
</organism>
<dbReference type="EMBL" id="MN740396">
    <property type="protein sequence ID" value="QHU04381.1"/>
    <property type="molecule type" value="Genomic_DNA"/>
</dbReference>
<sequence>MVTTLYFFQDLFGFLKNGQKKCPKLKTQNTFWKIKSLKYNKFSKQLKELGLILYKQGFP</sequence>
<accession>A0A6C0JHD5</accession>
<protein>
    <submittedName>
        <fullName evidence="1">Uncharacterized protein</fullName>
    </submittedName>
</protein>